<dbReference type="Proteomes" id="UP000447434">
    <property type="component" value="Chromosome 15"/>
</dbReference>
<dbReference type="Gene3D" id="1.25.10.10">
    <property type="entry name" value="Leucine-rich Repeat Variant"/>
    <property type="match status" value="1"/>
</dbReference>
<dbReference type="InterPro" id="IPR011989">
    <property type="entry name" value="ARM-like"/>
</dbReference>
<gene>
    <name evidence="1" type="ORF">Lalb_Chr15g0085301</name>
</gene>
<comment type="caution">
    <text evidence="1">The sequence shown here is derived from an EMBL/GenBank/DDBJ whole genome shotgun (WGS) entry which is preliminary data.</text>
</comment>
<reference evidence="2" key="1">
    <citation type="journal article" date="2020" name="Nat. Commun.">
        <title>Genome sequence of the cluster root forming white lupin.</title>
        <authorList>
            <person name="Hufnagel B."/>
            <person name="Marques A."/>
            <person name="Soriano A."/>
            <person name="Marques L."/>
            <person name="Divol F."/>
            <person name="Doumas P."/>
            <person name="Sallet E."/>
            <person name="Mancinotti D."/>
            <person name="Carrere S."/>
            <person name="Marande W."/>
            <person name="Arribat S."/>
            <person name="Keller J."/>
            <person name="Huneau C."/>
            <person name="Blein T."/>
            <person name="Aime D."/>
            <person name="Laguerre M."/>
            <person name="Taylor J."/>
            <person name="Schubert V."/>
            <person name="Nelson M."/>
            <person name="Geu-Flores F."/>
            <person name="Crespi M."/>
            <person name="Gallardo-Guerrero K."/>
            <person name="Delaux P.-M."/>
            <person name="Salse J."/>
            <person name="Berges H."/>
            <person name="Guyot R."/>
            <person name="Gouzy J."/>
            <person name="Peret B."/>
        </authorList>
    </citation>
    <scope>NUCLEOTIDE SEQUENCE [LARGE SCALE GENOMIC DNA]</scope>
    <source>
        <strain evidence="2">cv. Amiga</strain>
    </source>
</reference>
<protein>
    <submittedName>
        <fullName evidence="1">Uncharacterized protein</fullName>
    </submittedName>
</protein>
<keyword evidence="2" id="KW-1185">Reference proteome</keyword>
<proteinExistence type="predicted"/>
<dbReference type="EMBL" id="WOCE01000015">
    <property type="protein sequence ID" value="KAE9598843.1"/>
    <property type="molecule type" value="Genomic_DNA"/>
</dbReference>
<accession>A0A6A4P2A8</accession>
<evidence type="ECO:0000313" key="2">
    <source>
        <dbReference type="Proteomes" id="UP000447434"/>
    </source>
</evidence>
<evidence type="ECO:0000313" key="1">
    <source>
        <dbReference type="EMBL" id="KAE9598843.1"/>
    </source>
</evidence>
<organism evidence="1 2">
    <name type="scientific">Lupinus albus</name>
    <name type="common">White lupine</name>
    <name type="synonym">Lupinus termis</name>
    <dbReference type="NCBI Taxonomy" id="3870"/>
    <lineage>
        <taxon>Eukaryota</taxon>
        <taxon>Viridiplantae</taxon>
        <taxon>Streptophyta</taxon>
        <taxon>Embryophyta</taxon>
        <taxon>Tracheophyta</taxon>
        <taxon>Spermatophyta</taxon>
        <taxon>Magnoliopsida</taxon>
        <taxon>eudicotyledons</taxon>
        <taxon>Gunneridae</taxon>
        <taxon>Pentapetalae</taxon>
        <taxon>rosids</taxon>
        <taxon>fabids</taxon>
        <taxon>Fabales</taxon>
        <taxon>Fabaceae</taxon>
        <taxon>Papilionoideae</taxon>
        <taxon>50 kb inversion clade</taxon>
        <taxon>genistoids sensu lato</taxon>
        <taxon>core genistoids</taxon>
        <taxon>Genisteae</taxon>
        <taxon>Lupinus</taxon>
    </lineage>
</organism>
<dbReference type="AlphaFoldDB" id="A0A6A4P2A8"/>
<name>A0A6A4P2A8_LUPAL</name>
<sequence>MKEIAVSIFNIIIPHFPDKLQMYHDIYASECLKARDGITNSQWECALGIGICAEFGGENFKRVVDGSFFKLLQVQKYSKA</sequence>
<dbReference type="OrthoDB" id="1431697at2759"/>